<dbReference type="AlphaFoldDB" id="A0A0D9W3G3"/>
<sequence length="149" mass="17561">MTSSPAPCRAHKLYVRQGGKIDVPRPKLYLQLDFPCLKQTPRTVLCGYYVCEMMRVIGRFTTNYELLRNVLPVSQSMDKRTLWNLIADIVLFIHCNVCNTLSEFFDPTTAYAREEQYRSLREWEKPRSHGHEQNRGRHIACWKKILLEN</sequence>
<dbReference type="Gramene" id="LPERR04G05020.1">
    <property type="protein sequence ID" value="LPERR04G05020.1"/>
    <property type="gene ID" value="LPERR04G05020"/>
</dbReference>
<accession>A0A0D9W3G3</accession>
<organism evidence="1 2">
    <name type="scientific">Leersia perrieri</name>
    <dbReference type="NCBI Taxonomy" id="77586"/>
    <lineage>
        <taxon>Eukaryota</taxon>
        <taxon>Viridiplantae</taxon>
        <taxon>Streptophyta</taxon>
        <taxon>Embryophyta</taxon>
        <taxon>Tracheophyta</taxon>
        <taxon>Spermatophyta</taxon>
        <taxon>Magnoliopsida</taxon>
        <taxon>Liliopsida</taxon>
        <taxon>Poales</taxon>
        <taxon>Poaceae</taxon>
        <taxon>BOP clade</taxon>
        <taxon>Oryzoideae</taxon>
        <taxon>Oryzeae</taxon>
        <taxon>Oryzinae</taxon>
        <taxon>Leersia</taxon>
    </lineage>
</organism>
<evidence type="ECO:0000313" key="1">
    <source>
        <dbReference type="EnsemblPlants" id="LPERR04G05020.1"/>
    </source>
</evidence>
<dbReference type="EnsemblPlants" id="LPERR04G05020.1">
    <property type="protein sequence ID" value="LPERR04G05020.1"/>
    <property type="gene ID" value="LPERR04G05020"/>
</dbReference>
<keyword evidence="2" id="KW-1185">Reference proteome</keyword>
<dbReference type="HOGENOM" id="CLU_010199_4_2_1"/>
<dbReference type="Proteomes" id="UP000032180">
    <property type="component" value="Chromosome 4"/>
</dbReference>
<evidence type="ECO:0000313" key="2">
    <source>
        <dbReference type="Proteomes" id="UP000032180"/>
    </source>
</evidence>
<proteinExistence type="predicted"/>
<name>A0A0D9W3G3_9ORYZ</name>
<reference evidence="1" key="3">
    <citation type="submission" date="2015-04" db="UniProtKB">
        <authorList>
            <consortium name="EnsemblPlants"/>
        </authorList>
    </citation>
    <scope>IDENTIFICATION</scope>
</reference>
<reference evidence="1 2" key="1">
    <citation type="submission" date="2012-08" db="EMBL/GenBank/DDBJ databases">
        <title>Oryza genome evolution.</title>
        <authorList>
            <person name="Wing R.A."/>
        </authorList>
    </citation>
    <scope>NUCLEOTIDE SEQUENCE</scope>
</reference>
<reference evidence="2" key="2">
    <citation type="submission" date="2013-12" db="EMBL/GenBank/DDBJ databases">
        <authorList>
            <person name="Yu Y."/>
            <person name="Lee S."/>
            <person name="de Baynast K."/>
            <person name="Wissotski M."/>
            <person name="Liu L."/>
            <person name="Talag J."/>
            <person name="Goicoechea J."/>
            <person name="Angelova A."/>
            <person name="Jetty R."/>
            <person name="Kudrna D."/>
            <person name="Golser W."/>
            <person name="Rivera L."/>
            <person name="Zhang J."/>
            <person name="Wing R."/>
        </authorList>
    </citation>
    <scope>NUCLEOTIDE SEQUENCE</scope>
</reference>
<protein>
    <submittedName>
        <fullName evidence="1">Uncharacterized protein</fullName>
    </submittedName>
</protein>